<feature type="compositionally biased region" description="Gly residues" evidence="9">
    <location>
        <begin position="533"/>
        <end position="543"/>
    </location>
</feature>
<feature type="region of interest" description="Disordered" evidence="9">
    <location>
        <begin position="215"/>
        <end position="246"/>
    </location>
</feature>
<dbReference type="PROSITE" id="PS51695">
    <property type="entry name" value="SEDOLISIN"/>
    <property type="match status" value="1"/>
</dbReference>
<feature type="compositionally biased region" description="Basic and acidic residues" evidence="9">
    <location>
        <begin position="544"/>
        <end position="556"/>
    </location>
</feature>
<keyword evidence="5 8" id="KW-0720">Serine protease</keyword>
<evidence type="ECO:0000256" key="5">
    <source>
        <dbReference type="ARBA" id="ARBA00022825"/>
    </source>
</evidence>
<feature type="region of interest" description="Disordered" evidence="9">
    <location>
        <begin position="28"/>
        <end position="56"/>
    </location>
</feature>
<dbReference type="Pfam" id="PF09286">
    <property type="entry name" value="Pro-kuma_activ"/>
    <property type="match status" value="1"/>
</dbReference>
<dbReference type="GO" id="GO:0004252">
    <property type="term" value="F:serine-type endopeptidase activity"/>
    <property type="evidence" value="ECO:0007669"/>
    <property type="project" value="UniProtKB-UniRule"/>
</dbReference>
<feature type="binding site" evidence="8">
    <location>
        <position position="708"/>
    </location>
    <ligand>
        <name>Ca(2+)</name>
        <dbReference type="ChEBI" id="CHEBI:29108"/>
    </ligand>
</feature>
<feature type="binding site" evidence="8">
    <location>
        <position position="727"/>
    </location>
    <ligand>
        <name>Ca(2+)</name>
        <dbReference type="ChEBI" id="CHEBI:29108"/>
    </ligand>
</feature>
<keyword evidence="10" id="KW-0732">Signal</keyword>
<protein>
    <submittedName>
        <fullName evidence="12">Pro-kumamolisin, activation domain-containing protein</fullName>
    </submittedName>
</protein>
<dbReference type="CDD" id="cd04056">
    <property type="entry name" value="Peptidases_S53"/>
    <property type="match status" value="1"/>
</dbReference>
<dbReference type="GO" id="GO:0046872">
    <property type="term" value="F:metal ion binding"/>
    <property type="evidence" value="ECO:0007669"/>
    <property type="project" value="UniProtKB-UniRule"/>
</dbReference>
<evidence type="ECO:0000256" key="3">
    <source>
        <dbReference type="ARBA" id="ARBA00022723"/>
    </source>
</evidence>
<dbReference type="InterPro" id="IPR015366">
    <property type="entry name" value="S53_propep"/>
</dbReference>
<feature type="binding site" evidence="8">
    <location>
        <position position="729"/>
    </location>
    <ligand>
        <name>Ca(2+)</name>
        <dbReference type="ChEBI" id="CHEBI:29108"/>
    </ligand>
</feature>
<dbReference type="GO" id="GO:0008240">
    <property type="term" value="F:tripeptidyl-peptidase activity"/>
    <property type="evidence" value="ECO:0007669"/>
    <property type="project" value="TreeGrafter"/>
</dbReference>
<accession>A0AAE0M7S2</accession>
<sequence length="750" mass="83200">MRLATVLCALASLSDTLRSAAALATPTAQEKDIPYEGTRTPKRRIPPSHRLHERHTPENLEAWVRREPADSRAILPIRIGLKQSNLDTGHNLLMDISDPKSPNYGKHLTLEKVTSLFAPTDTSVDKVRSWLISAGVNETRLSQSVNKQWIQFDATVDEAERLLLTDYYVFEHVEAGVRNIACSEYHVPHKVAEHIDYITPGIRLISAGNLNGAGLNRKKVRRRNKRRQQPETRHQNSHSNKRQQLESDIAHSQIEEYDEKWFKIMGPCTYEVTPDCVRNQYHIPNGTKAFPGNELGVFQSLDQHYNQWDLDMYWKYTAPYIPKGTHPTLRSINGALGPAAEISSAGEEADLDFQVAIPLVFPQTTVLWQTDDEWYQKDQMRAETKYTGFFNTLFDAIDGSYCSLNVYGYSGNCDTDDCRDPVYPNLADSPEEAYKGPLMCGAYEPTNVISISYSGFEHALPKNYLRRQCVEIMKLALQGVTVVESSGDYGVGGRRSDPKEGCLGPDRDVYSPRLMSNCPYVLSVGATALVSRDGGGGNGSRWGDGGDFREDKERRGRGGGGGGSHGRRPTESQFAERAPTSFASGGGFSNIYSTPRWQKRHVDGYLRRANISHLGYDGDGGGSSNSSKERRGRLFNRAGRGYPDVAAIGDNYRVITGGYSQRMGGTSVAVPIWASVLTLLNEERLAVGKSTIGFVHQVFYQHPEVFTDITTGSNPGCGGAGFQVKEGWDPVTGLGTPIYPKLLELFLRLP</sequence>
<dbReference type="Proteomes" id="UP001283341">
    <property type="component" value="Unassembled WGS sequence"/>
</dbReference>
<evidence type="ECO:0000256" key="1">
    <source>
        <dbReference type="ARBA" id="ARBA00004239"/>
    </source>
</evidence>
<dbReference type="PANTHER" id="PTHR14218">
    <property type="entry name" value="PROTEASE S8 TRIPEPTIDYL PEPTIDASE I CLN2"/>
    <property type="match status" value="1"/>
</dbReference>
<dbReference type="GO" id="GO:0005576">
    <property type="term" value="C:extracellular region"/>
    <property type="evidence" value="ECO:0007669"/>
    <property type="project" value="UniProtKB-SubCell"/>
</dbReference>
<evidence type="ECO:0000256" key="8">
    <source>
        <dbReference type="PROSITE-ProRule" id="PRU01032"/>
    </source>
</evidence>
<comment type="cofactor">
    <cofactor evidence="8">
        <name>Ca(2+)</name>
        <dbReference type="ChEBI" id="CHEBI:29108"/>
    </cofactor>
    <text evidence="8">Binds 1 Ca(2+) ion per subunit.</text>
</comment>
<dbReference type="InterPro" id="IPR050819">
    <property type="entry name" value="Tripeptidyl-peptidase_I"/>
</dbReference>
<keyword evidence="4 8" id="KW-0378">Hydrolase</keyword>
<reference evidence="12" key="1">
    <citation type="journal article" date="2023" name="Mol. Phylogenet. Evol.">
        <title>Genome-scale phylogeny and comparative genomics of the fungal order Sordariales.</title>
        <authorList>
            <person name="Hensen N."/>
            <person name="Bonometti L."/>
            <person name="Westerberg I."/>
            <person name="Brannstrom I.O."/>
            <person name="Guillou S."/>
            <person name="Cros-Aarteil S."/>
            <person name="Calhoun S."/>
            <person name="Haridas S."/>
            <person name="Kuo A."/>
            <person name="Mondo S."/>
            <person name="Pangilinan J."/>
            <person name="Riley R."/>
            <person name="LaButti K."/>
            <person name="Andreopoulos B."/>
            <person name="Lipzen A."/>
            <person name="Chen C."/>
            <person name="Yan M."/>
            <person name="Daum C."/>
            <person name="Ng V."/>
            <person name="Clum A."/>
            <person name="Steindorff A."/>
            <person name="Ohm R.A."/>
            <person name="Martin F."/>
            <person name="Silar P."/>
            <person name="Natvig D.O."/>
            <person name="Lalanne C."/>
            <person name="Gautier V."/>
            <person name="Ament-Velasquez S.L."/>
            <person name="Kruys A."/>
            <person name="Hutchinson M.I."/>
            <person name="Powell A.J."/>
            <person name="Barry K."/>
            <person name="Miller A.N."/>
            <person name="Grigoriev I.V."/>
            <person name="Debuchy R."/>
            <person name="Gladieux P."/>
            <person name="Hiltunen Thoren M."/>
            <person name="Johannesson H."/>
        </authorList>
    </citation>
    <scope>NUCLEOTIDE SEQUENCE</scope>
    <source>
        <strain evidence="12">CBS 118394</strain>
    </source>
</reference>
<feature type="active site" description="Charge relay system" evidence="8">
    <location>
        <position position="352"/>
    </location>
</feature>
<feature type="signal peptide" evidence="10">
    <location>
        <begin position="1"/>
        <end position="22"/>
    </location>
</feature>
<feature type="domain" description="Peptidase S53" evidence="11">
    <location>
        <begin position="271"/>
        <end position="749"/>
    </location>
</feature>
<dbReference type="InterPro" id="IPR036852">
    <property type="entry name" value="Peptidase_S8/S53_dom_sf"/>
</dbReference>
<dbReference type="InterPro" id="IPR030400">
    <property type="entry name" value="Sedolisin_dom"/>
</dbReference>
<dbReference type="PANTHER" id="PTHR14218:SF19">
    <property type="entry name" value="SERINE PROTEASE AORO, PUTATIVE (AFU_ORTHOLOGUE AFUA_6G10250)-RELATED"/>
    <property type="match status" value="1"/>
</dbReference>
<keyword evidence="6 8" id="KW-0106">Calcium</keyword>
<organism evidence="12 13">
    <name type="scientific">Apodospora peruviana</name>
    <dbReference type="NCBI Taxonomy" id="516989"/>
    <lineage>
        <taxon>Eukaryota</taxon>
        <taxon>Fungi</taxon>
        <taxon>Dikarya</taxon>
        <taxon>Ascomycota</taxon>
        <taxon>Pezizomycotina</taxon>
        <taxon>Sordariomycetes</taxon>
        <taxon>Sordariomycetidae</taxon>
        <taxon>Sordariales</taxon>
        <taxon>Lasiosphaeriaceae</taxon>
        <taxon>Apodospora</taxon>
    </lineage>
</organism>
<evidence type="ECO:0000256" key="9">
    <source>
        <dbReference type="SAM" id="MobiDB-lite"/>
    </source>
</evidence>
<name>A0AAE0M7S2_9PEZI</name>
<keyword evidence="2 8" id="KW-0645">Protease</keyword>
<evidence type="ECO:0000313" key="12">
    <source>
        <dbReference type="EMBL" id="KAK3321723.1"/>
    </source>
</evidence>
<feature type="chain" id="PRO_5042249177" evidence="10">
    <location>
        <begin position="23"/>
        <end position="750"/>
    </location>
</feature>
<dbReference type="CDD" id="cd11377">
    <property type="entry name" value="Pro-peptidase_S53"/>
    <property type="match status" value="1"/>
</dbReference>
<keyword evidence="3 8" id="KW-0479">Metal-binding</keyword>
<evidence type="ECO:0000256" key="4">
    <source>
        <dbReference type="ARBA" id="ARBA00022801"/>
    </source>
</evidence>
<evidence type="ECO:0000313" key="13">
    <source>
        <dbReference type="Proteomes" id="UP001283341"/>
    </source>
</evidence>
<reference evidence="12" key="2">
    <citation type="submission" date="2023-06" db="EMBL/GenBank/DDBJ databases">
        <authorList>
            <consortium name="Lawrence Berkeley National Laboratory"/>
            <person name="Haridas S."/>
            <person name="Hensen N."/>
            <person name="Bonometti L."/>
            <person name="Westerberg I."/>
            <person name="Brannstrom I.O."/>
            <person name="Guillou S."/>
            <person name="Cros-Aarteil S."/>
            <person name="Calhoun S."/>
            <person name="Kuo A."/>
            <person name="Mondo S."/>
            <person name="Pangilinan J."/>
            <person name="Riley R."/>
            <person name="Labutti K."/>
            <person name="Andreopoulos B."/>
            <person name="Lipzen A."/>
            <person name="Chen C."/>
            <person name="Yanf M."/>
            <person name="Daum C."/>
            <person name="Ng V."/>
            <person name="Clum A."/>
            <person name="Steindorff A."/>
            <person name="Ohm R."/>
            <person name="Martin F."/>
            <person name="Silar P."/>
            <person name="Natvig D."/>
            <person name="Lalanne C."/>
            <person name="Gautier V."/>
            <person name="Ament-Velasquez S.L."/>
            <person name="Kruys A."/>
            <person name="Hutchinson M.I."/>
            <person name="Powell A.J."/>
            <person name="Barry K."/>
            <person name="Miller A.N."/>
            <person name="Grigoriev I.V."/>
            <person name="Debuchy R."/>
            <person name="Gladieux P."/>
            <person name="Thoren M.H."/>
            <person name="Johannesson H."/>
        </authorList>
    </citation>
    <scope>NUCLEOTIDE SEQUENCE</scope>
    <source>
        <strain evidence="12">CBS 118394</strain>
    </source>
</reference>
<evidence type="ECO:0000256" key="2">
    <source>
        <dbReference type="ARBA" id="ARBA00022670"/>
    </source>
</evidence>
<comment type="caution">
    <text evidence="12">The sequence shown here is derived from an EMBL/GenBank/DDBJ whole genome shotgun (WGS) entry which is preliminary data.</text>
</comment>
<dbReference type="GO" id="GO:0006508">
    <property type="term" value="P:proteolysis"/>
    <property type="evidence" value="ECO:0007669"/>
    <property type="project" value="UniProtKB-KW"/>
</dbReference>
<keyword evidence="7" id="KW-0865">Zymogen</keyword>
<dbReference type="AlphaFoldDB" id="A0AAE0M7S2"/>
<evidence type="ECO:0000256" key="6">
    <source>
        <dbReference type="ARBA" id="ARBA00022837"/>
    </source>
</evidence>
<feature type="compositionally biased region" description="Basic residues" evidence="9">
    <location>
        <begin position="40"/>
        <end position="53"/>
    </location>
</feature>
<dbReference type="SMART" id="SM00944">
    <property type="entry name" value="Pro-kuma_activ"/>
    <property type="match status" value="1"/>
</dbReference>
<dbReference type="Gene3D" id="3.40.50.200">
    <property type="entry name" value="Peptidase S8/S53 domain"/>
    <property type="match status" value="1"/>
</dbReference>
<feature type="compositionally biased region" description="Basic residues" evidence="9">
    <location>
        <begin position="216"/>
        <end position="227"/>
    </location>
</feature>
<feature type="region of interest" description="Disordered" evidence="9">
    <location>
        <begin position="533"/>
        <end position="587"/>
    </location>
</feature>
<feature type="binding site" evidence="8">
    <location>
        <position position="709"/>
    </location>
    <ligand>
        <name>Ca(2+)</name>
        <dbReference type="ChEBI" id="CHEBI:29108"/>
    </ligand>
</feature>
<evidence type="ECO:0000259" key="11">
    <source>
        <dbReference type="PROSITE" id="PS51695"/>
    </source>
</evidence>
<comment type="subcellular location">
    <subcellularLocation>
        <location evidence="1">Secreted</location>
        <location evidence="1">Extracellular space</location>
    </subcellularLocation>
</comment>
<feature type="active site" description="Charge relay system" evidence="8">
    <location>
        <position position="348"/>
    </location>
</feature>
<gene>
    <name evidence="12" type="ORF">B0H66DRAFT_618797</name>
</gene>
<dbReference type="EMBL" id="JAUEDM010000003">
    <property type="protein sequence ID" value="KAK3321723.1"/>
    <property type="molecule type" value="Genomic_DNA"/>
</dbReference>
<evidence type="ECO:0000256" key="7">
    <source>
        <dbReference type="ARBA" id="ARBA00023145"/>
    </source>
</evidence>
<feature type="active site" description="Charge relay system" evidence="8">
    <location>
        <position position="667"/>
    </location>
</feature>
<keyword evidence="13" id="KW-1185">Reference proteome</keyword>
<dbReference type="SUPFAM" id="SSF52743">
    <property type="entry name" value="Subtilisin-like"/>
    <property type="match status" value="1"/>
</dbReference>
<evidence type="ECO:0000256" key="10">
    <source>
        <dbReference type="SAM" id="SignalP"/>
    </source>
</evidence>
<dbReference type="SUPFAM" id="SSF54897">
    <property type="entry name" value="Protease propeptides/inhibitors"/>
    <property type="match status" value="1"/>
</dbReference>
<proteinExistence type="predicted"/>